<organism evidence="6">
    <name type="scientific">Aceria tosichella</name>
    <name type="common">wheat curl mite</name>
    <dbReference type="NCBI Taxonomy" id="561515"/>
    <lineage>
        <taxon>Eukaryota</taxon>
        <taxon>Metazoa</taxon>
        <taxon>Ecdysozoa</taxon>
        <taxon>Arthropoda</taxon>
        <taxon>Chelicerata</taxon>
        <taxon>Arachnida</taxon>
        <taxon>Acari</taxon>
        <taxon>Acariformes</taxon>
        <taxon>Trombidiformes</taxon>
        <taxon>Prostigmata</taxon>
        <taxon>Eupodina</taxon>
        <taxon>Eriophyoidea</taxon>
        <taxon>Eriophyidae</taxon>
        <taxon>Eriophyinae</taxon>
        <taxon>Aceriini</taxon>
        <taxon>Aceria</taxon>
    </lineage>
</organism>
<feature type="region of interest" description="Disordered" evidence="3">
    <location>
        <begin position="1055"/>
        <end position="1136"/>
    </location>
</feature>
<dbReference type="InterPro" id="IPR008937">
    <property type="entry name" value="Ras-like_GEF"/>
</dbReference>
<feature type="compositionally biased region" description="Polar residues" evidence="3">
    <location>
        <begin position="642"/>
        <end position="674"/>
    </location>
</feature>
<feature type="region of interest" description="Disordered" evidence="3">
    <location>
        <begin position="991"/>
        <end position="1015"/>
    </location>
</feature>
<evidence type="ECO:0000256" key="3">
    <source>
        <dbReference type="SAM" id="MobiDB-lite"/>
    </source>
</evidence>
<dbReference type="CDD" id="cd00155">
    <property type="entry name" value="RasGEF"/>
    <property type="match status" value="1"/>
</dbReference>
<dbReference type="SMART" id="SM00229">
    <property type="entry name" value="RasGEFN"/>
    <property type="match status" value="1"/>
</dbReference>
<dbReference type="InterPro" id="IPR001895">
    <property type="entry name" value="RASGEF_cat_dom"/>
</dbReference>
<evidence type="ECO:0000259" key="5">
    <source>
        <dbReference type="PROSITE" id="PS50212"/>
    </source>
</evidence>
<dbReference type="Gene3D" id="1.10.840.10">
    <property type="entry name" value="Ras guanine-nucleotide exchange factors catalytic domain"/>
    <property type="match status" value="1"/>
</dbReference>
<dbReference type="InterPro" id="IPR000651">
    <property type="entry name" value="Ras-like_Gua-exchang_fac_N"/>
</dbReference>
<feature type="compositionally biased region" description="Polar residues" evidence="3">
    <location>
        <begin position="1190"/>
        <end position="1206"/>
    </location>
</feature>
<feature type="compositionally biased region" description="Basic and acidic residues" evidence="3">
    <location>
        <begin position="1063"/>
        <end position="1073"/>
    </location>
</feature>
<feature type="domain" description="N-terminal Ras-GEF" evidence="5">
    <location>
        <begin position="551"/>
        <end position="676"/>
    </location>
</feature>
<feature type="compositionally biased region" description="Polar residues" evidence="3">
    <location>
        <begin position="1260"/>
        <end position="1297"/>
    </location>
</feature>
<evidence type="ECO:0000256" key="1">
    <source>
        <dbReference type="ARBA" id="ARBA00022658"/>
    </source>
</evidence>
<dbReference type="Gene3D" id="1.20.870.10">
    <property type="entry name" value="Son of sevenless (SoS) protein Chain: S domain 1"/>
    <property type="match status" value="2"/>
</dbReference>
<evidence type="ECO:0000313" key="6">
    <source>
        <dbReference type="EMBL" id="MDE45423.1"/>
    </source>
</evidence>
<feature type="region of interest" description="Disordered" evidence="3">
    <location>
        <begin position="1"/>
        <end position="95"/>
    </location>
</feature>
<dbReference type="Pfam" id="PF00617">
    <property type="entry name" value="RasGEF"/>
    <property type="match status" value="1"/>
</dbReference>
<dbReference type="InterPro" id="IPR023578">
    <property type="entry name" value="Ras_GEF_dom_sf"/>
</dbReference>
<accession>A0A6G1S649</accession>
<feature type="region of interest" description="Disordered" evidence="3">
    <location>
        <begin position="167"/>
        <end position="188"/>
    </location>
</feature>
<feature type="compositionally biased region" description="Low complexity" evidence="3">
    <location>
        <begin position="25"/>
        <end position="44"/>
    </location>
</feature>
<feature type="region of interest" description="Disordered" evidence="3">
    <location>
        <begin position="125"/>
        <end position="148"/>
    </location>
</feature>
<dbReference type="GO" id="GO:0005886">
    <property type="term" value="C:plasma membrane"/>
    <property type="evidence" value="ECO:0007669"/>
    <property type="project" value="TreeGrafter"/>
</dbReference>
<feature type="compositionally biased region" description="Polar residues" evidence="3">
    <location>
        <begin position="800"/>
        <end position="816"/>
    </location>
</feature>
<feature type="compositionally biased region" description="Polar residues" evidence="3">
    <location>
        <begin position="1305"/>
        <end position="1326"/>
    </location>
</feature>
<keyword evidence="1 2" id="KW-0344">Guanine-nucleotide releasing factor</keyword>
<name>A0A6G1S649_9ACAR</name>
<feature type="domain" description="Ras-GEF" evidence="4">
    <location>
        <begin position="1640"/>
        <end position="1872"/>
    </location>
</feature>
<sequence>MTSRQMEDAANASVPNPGPDKTPVLEPSLSSSSLPPPQLEQEQSTFDEGSIDKARDNTENSTDSHPLEASSQTQLKQQQKPARRRRLAHRRQYTKSRRLASSYLRSQFVRYDSNEKDDIFSAWQGPTCQQQQQQQQPLHQSAKSNSDNSACENLALNLEQMTRSLQPLRSPQAGGSSNSRAPSESCDEWSADDALAIKQLLQTGQKKQQDVIKNLGKQAWTRSLKASIPNVHTPIGCIKEVQKMETTNHHLIDQSSSSLDSSYSPIDHNRVENWCDPTTHLPQNHQNQLLQQKKNPPRRTLKSTINLSVAKSLISLTNIANSIGSSENLDKQHAKGLNSNNIHQDNDHQPTKFKMIVNAGSPLPRRSLAPSDQLILLQNQQRLQFGDRFVRSETVDLDHLKLNQSQDNQQQQQHHRQLSPKLKSFPLPDQNSSNQQYPVASLDSVSTPIRRHIENRAYGSGDFKGVSTDKEQHIENRLLIPQFHSVDQISPLKQQKESVDCIDNVHFNDLFHGTVNDSSTSVTVNQSVRTDPRLHKDDVDIKFSRALNSCKLPQIRYASKERLFERLTDLRFLSIDFLNTFLLTYRVFTTAEDVLEALKSVHYNSDRYCNPSNLNSSQNQNRDSFSCYANSSVTNLSQNLHGSSSQIMEDKQQQACSSPKISPPMNVSGNGQDKNNNHGEQSYDKRPSPPSPSTKKPPLVPPRSPGCLIQANSSGQLDHNNNFLLTPSVGMLTQKRRSTISALTPITGSTASSLVNIAAKCSSSSREEEASLQDNRSLIDRYNSTSCQTRMNSSDRRGSHNVSNNEIDRTYSNSSNKNKDASPTLICSPSTDIRQRSASMSMQPGRGVTSLIGENSAVKNVTTTNHLTVPGRQVRASSLSHVPSPNIVGASSSASEHWRLSYKRSTTRSKQEPQGASVNNLLSPNYVPSSSPNTPIRRKSAADVDKIQLHIDTVTSPIEADKVEELAEGDRHDDVTYTRLHMQFPCVPPSTPIEGHQSDSSPGGADMNNDFDKPEAKVKFDGGLLTISDKQYKKASIKTIDNQTIQYHKEDMIQNSTASSHCSSDEENNRLRLETNSSKSESDMVRSPSSSNEDLLHGGGGGGGEHESLVPQKKVTRESILDGPDSRREIDSLSRKKQQGFIMKEIDLTQSRIIDSDTSADESEAGSSDGSSYVEVDSNDLKENAPIVKGSNNSGNKSEVSVTLSELSIMDDGRKAPKIPERDIKDIKDSRERRGDVHGPEVPNEISAKSNNIKQERQNDLSGTPLQKSNSAIPDSPNLTSNQSKNVPNSPLNQPNRKPQKPPGISSSCLTTPRSSFQYSSGENPLLNSKAGVVVTSRSPRVSSRRSSTASAASAFAVATAASSNPLLTQPPLPMRQHMMIKSPLGDISSGSTMSIDPSQCACAQLHRGSVASILPQRRDMYRSQHHPSCVHSQYATNNGANLHSDATSLCNSRASSRLSSCAGLEFSYQHQHQQQAHHQQGFGGSNPMRQHQQAFYSGAGRSSYQSSALSLGSGHFGSNRYASQANIQSKRNSTIQQNNLLQQNSVRSMATLRVLSVLRHWVSKHSQDFVNDSRLATLTQEFLQDLIADTSLLPAEHKAALQLQQMVQKAAYSRGNRIDLNVLLAPPTKPSPDSIETLSALEIAEGMTYLDHKIFLAIKSEEFLGQAWMKSDKAIKAPHILLITKRFNDVSRLVSSEIIRVPELHRRVAVIEKWTNVAHICRVIHNFNGVLQICAAFTNSSVFRLKKTWDKIPKTTKATIDQLQNLVSTDSRFRNMRDAINRCDPPSIPYVGMYLTDLSFIEEGTPNYSPEGLLNFSKMRMIAHVIREIQHLQNGVYKMDLNPRVANYLLDASRHLQDDEMYRCSLAIEHR</sequence>
<feature type="region of interest" description="Disordered" evidence="3">
    <location>
        <begin position="642"/>
        <end position="720"/>
    </location>
</feature>
<dbReference type="PROSITE" id="PS00720">
    <property type="entry name" value="RASGEF"/>
    <property type="match status" value="1"/>
</dbReference>
<feature type="compositionally biased region" description="Polar residues" evidence="3">
    <location>
        <begin position="59"/>
        <end position="80"/>
    </location>
</feature>
<dbReference type="PROSITE" id="PS50009">
    <property type="entry name" value="RASGEF_CAT"/>
    <property type="match status" value="1"/>
</dbReference>
<feature type="region of interest" description="Disordered" evidence="3">
    <location>
        <begin position="1153"/>
        <end position="1326"/>
    </location>
</feature>
<feature type="region of interest" description="Disordered" evidence="3">
    <location>
        <begin position="904"/>
        <end position="938"/>
    </location>
</feature>
<feature type="compositionally biased region" description="Polar residues" evidence="3">
    <location>
        <begin position="772"/>
        <end position="792"/>
    </location>
</feature>
<feature type="compositionally biased region" description="Basic and acidic residues" evidence="3">
    <location>
        <begin position="1211"/>
        <end position="1239"/>
    </location>
</feature>
<feature type="compositionally biased region" description="Polar residues" evidence="3">
    <location>
        <begin position="912"/>
        <end position="934"/>
    </location>
</feature>
<feature type="region of interest" description="Disordered" evidence="3">
    <location>
        <begin position="762"/>
        <end position="829"/>
    </location>
</feature>
<dbReference type="InterPro" id="IPR036964">
    <property type="entry name" value="RASGEF_cat_dom_sf"/>
</dbReference>
<feature type="compositionally biased region" description="Basic and acidic residues" evidence="3">
    <location>
        <begin position="675"/>
        <end position="687"/>
    </location>
</feature>
<dbReference type="SUPFAM" id="SSF48366">
    <property type="entry name" value="Ras GEF"/>
    <property type="match status" value="1"/>
</dbReference>
<dbReference type="PANTHER" id="PTHR23113">
    <property type="entry name" value="GUANINE NUCLEOTIDE EXCHANGE FACTOR"/>
    <property type="match status" value="1"/>
</dbReference>
<dbReference type="EMBL" id="GGYP01000652">
    <property type="protein sequence ID" value="MDE45423.1"/>
    <property type="molecule type" value="Transcribed_RNA"/>
</dbReference>
<feature type="compositionally biased region" description="Polar residues" evidence="3">
    <location>
        <begin position="710"/>
        <end position="720"/>
    </location>
</feature>
<feature type="compositionally biased region" description="Polar residues" evidence="3">
    <location>
        <begin position="429"/>
        <end position="440"/>
    </location>
</feature>
<dbReference type="CDD" id="cd06224">
    <property type="entry name" value="REM"/>
    <property type="match status" value="1"/>
</dbReference>
<dbReference type="Pfam" id="PF00618">
    <property type="entry name" value="RasGEF_N"/>
    <property type="match status" value="1"/>
</dbReference>
<reference evidence="6" key="1">
    <citation type="submission" date="2018-10" db="EMBL/GenBank/DDBJ databases">
        <title>Transcriptome assembly of Aceria tosichella (Wheat curl mite) Type 2.</title>
        <authorList>
            <person name="Scully E.D."/>
            <person name="Geib S.M."/>
            <person name="Palmer N.A."/>
            <person name="Gupta A.K."/>
            <person name="Sarath G."/>
            <person name="Tatineni S."/>
        </authorList>
    </citation>
    <scope>NUCLEOTIDE SEQUENCE</scope>
    <source>
        <strain evidence="6">LincolnNE</strain>
    </source>
</reference>
<protein>
    <submittedName>
        <fullName evidence="6">Ras-specific guanine nucleotide-releasing factor 1</fullName>
    </submittedName>
</protein>
<feature type="compositionally biased region" description="Basic and acidic residues" evidence="3">
    <location>
        <begin position="1115"/>
        <end position="1134"/>
    </location>
</feature>
<evidence type="ECO:0000256" key="2">
    <source>
        <dbReference type="PROSITE-ProRule" id="PRU00168"/>
    </source>
</evidence>
<feature type="compositionally biased region" description="Polar residues" evidence="3">
    <location>
        <begin position="137"/>
        <end position="148"/>
    </location>
</feature>
<dbReference type="PANTHER" id="PTHR23113:SF99">
    <property type="entry name" value="RASGEF DOMAIN-CONTAINING PROTEIN"/>
    <property type="match status" value="1"/>
</dbReference>
<feature type="compositionally biased region" description="Basic residues" evidence="3">
    <location>
        <begin position="81"/>
        <end position="95"/>
    </location>
</feature>
<feature type="region of interest" description="Disordered" evidence="3">
    <location>
        <begin position="875"/>
        <end position="894"/>
    </location>
</feature>
<dbReference type="SMART" id="SM00147">
    <property type="entry name" value="RasGEF"/>
    <property type="match status" value="1"/>
</dbReference>
<evidence type="ECO:0000259" key="4">
    <source>
        <dbReference type="PROSITE" id="PS50009"/>
    </source>
</evidence>
<dbReference type="InterPro" id="IPR019804">
    <property type="entry name" value="Ras_G-nucl-exch_fac_CS"/>
</dbReference>
<gene>
    <name evidence="6" type="primary">Rasgrf1_2</name>
    <name evidence="6" type="ORF">g.7829</name>
</gene>
<proteinExistence type="predicted"/>
<feature type="region of interest" description="Disordered" evidence="3">
    <location>
        <begin position="405"/>
        <end position="440"/>
    </location>
</feature>
<dbReference type="GO" id="GO:0005085">
    <property type="term" value="F:guanyl-nucleotide exchange factor activity"/>
    <property type="evidence" value="ECO:0007669"/>
    <property type="project" value="UniProtKB-KW"/>
</dbReference>
<dbReference type="GO" id="GO:0007265">
    <property type="term" value="P:Ras protein signal transduction"/>
    <property type="evidence" value="ECO:0007669"/>
    <property type="project" value="TreeGrafter"/>
</dbReference>
<dbReference type="PROSITE" id="PS50212">
    <property type="entry name" value="RASGEF_NTER"/>
    <property type="match status" value="1"/>
</dbReference>
<feature type="compositionally biased region" description="Polar residues" evidence="3">
    <location>
        <begin position="167"/>
        <end position="182"/>
    </location>
</feature>